<dbReference type="EMBL" id="MVBM01000005">
    <property type="protein sequence ID" value="OOK71786.1"/>
    <property type="molecule type" value="Genomic_DNA"/>
</dbReference>
<dbReference type="Proteomes" id="UP000189229">
    <property type="component" value="Unassembled WGS sequence"/>
</dbReference>
<evidence type="ECO:0000313" key="2">
    <source>
        <dbReference type="EMBL" id="OOK68448.1"/>
    </source>
</evidence>
<accession>A0A1V3WZ16</accession>
<dbReference type="Proteomes" id="UP000188532">
    <property type="component" value="Unassembled WGS sequence"/>
</dbReference>
<evidence type="ECO:0000313" key="3">
    <source>
        <dbReference type="EMBL" id="OOK71786.1"/>
    </source>
</evidence>
<organism evidence="3 5">
    <name type="scientific">Mycobacterium kansasii</name>
    <dbReference type="NCBI Taxonomy" id="1768"/>
    <lineage>
        <taxon>Bacteria</taxon>
        <taxon>Bacillati</taxon>
        <taxon>Actinomycetota</taxon>
        <taxon>Actinomycetes</taxon>
        <taxon>Mycobacteriales</taxon>
        <taxon>Mycobacteriaceae</taxon>
        <taxon>Mycobacterium</taxon>
    </lineage>
</organism>
<name>A0A1V3WZ16_MYCKA</name>
<evidence type="ECO:0000256" key="1">
    <source>
        <dbReference type="SAM" id="Phobius"/>
    </source>
</evidence>
<proteinExistence type="predicted"/>
<evidence type="ECO:0000313" key="4">
    <source>
        <dbReference type="Proteomes" id="UP000188532"/>
    </source>
</evidence>
<keyword evidence="1" id="KW-1133">Transmembrane helix</keyword>
<sequence>MEFRIKDHELEHNRHAQRADVVGLSAVFAVFVCVEEFFG</sequence>
<evidence type="ECO:0000313" key="5">
    <source>
        <dbReference type="Proteomes" id="UP000189229"/>
    </source>
</evidence>
<comment type="caution">
    <text evidence="3">The sequence shown here is derived from an EMBL/GenBank/DDBJ whole genome shotgun (WGS) entry which is preliminary data.</text>
</comment>
<feature type="transmembrane region" description="Helical" evidence="1">
    <location>
        <begin position="21"/>
        <end position="38"/>
    </location>
</feature>
<protein>
    <submittedName>
        <fullName evidence="3">Uncharacterized protein</fullName>
    </submittedName>
</protein>
<dbReference type="AlphaFoldDB" id="A0A1V3WZ16"/>
<dbReference type="EMBL" id="MVBN01000008">
    <property type="protein sequence ID" value="OOK68448.1"/>
    <property type="molecule type" value="Genomic_DNA"/>
</dbReference>
<reference evidence="4 5" key="1">
    <citation type="submission" date="2017-02" db="EMBL/GenBank/DDBJ databases">
        <title>Complete genome sequences of Mycobacterium kansasii strains isolated from rhesus macaques.</title>
        <authorList>
            <person name="Panda A."/>
            <person name="Nagaraj S."/>
            <person name="Zhao X."/>
            <person name="Tettelin H."/>
            <person name="Detolla L.J."/>
        </authorList>
    </citation>
    <scope>NUCLEOTIDE SEQUENCE [LARGE SCALE GENOMIC DNA]</scope>
    <source>
        <strain evidence="2 4">11-3469</strain>
        <strain evidence="3 5">11-3813</strain>
    </source>
</reference>
<keyword evidence="1" id="KW-0472">Membrane</keyword>
<keyword evidence="1" id="KW-0812">Transmembrane</keyword>
<gene>
    <name evidence="2" type="ORF">BZL29_6954</name>
    <name evidence="3" type="ORF">BZL30_5507</name>
</gene>